<keyword evidence="2" id="KW-1185">Reference proteome</keyword>
<dbReference type="AlphaFoldDB" id="A0A0C3EWZ1"/>
<accession>A0A0C3EWZ1</accession>
<name>A0A0C3EWZ1_PILCF</name>
<reference evidence="1 2" key="1">
    <citation type="submission" date="2014-04" db="EMBL/GenBank/DDBJ databases">
        <authorList>
            <consortium name="DOE Joint Genome Institute"/>
            <person name="Kuo A."/>
            <person name="Tarkka M."/>
            <person name="Buscot F."/>
            <person name="Kohler A."/>
            <person name="Nagy L.G."/>
            <person name="Floudas D."/>
            <person name="Copeland A."/>
            <person name="Barry K.W."/>
            <person name="Cichocki N."/>
            <person name="Veneault-Fourrey C."/>
            <person name="LaButti K."/>
            <person name="Lindquist E.A."/>
            <person name="Lipzen A."/>
            <person name="Lundell T."/>
            <person name="Morin E."/>
            <person name="Murat C."/>
            <person name="Sun H."/>
            <person name="Tunlid A."/>
            <person name="Henrissat B."/>
            <person name="Grigoriev I.V."/>
            <person name="Hibbett D.S."/>
            <person name="Martin F."/>
            <person name="Nordberg H.P."/>
            <person name="Cantor M.N."/>
            <person name="Hua S.X."/>
        </authorList>
    </citation>
    <scope>NUCLEOTIDE SEQUENCE [LARGE SCALE GENOMIC DNA]</scope>
    <source>
        <strain evidence="1 2">F 1598</strain>
    </source>
</reference>
<dbReference type="HOGENOM" id="CLU_2832095_0_0_1"/>
<dbReference type="Proteomes" id="UP000054166">
    <property type="component" value="Unassembled WGS sequence"/>
</dbReference>
<proteinExistence type="predicted"/>
<dbReference type="EMBL" id="KN833125">
    <property type="protein sequence ID" value="KIM72529.1"/>
    <property type="molecule type" value="Genomic_DNA"/>
</dbReference>
<reference evidence="2" key="2">
    <citation type="submission" date="2015-01" db="EMBL/GenBank/DDBJ databases">
        <title>Evolutionary Origins and Diversification of the Mycorrhizal Mutualists.</title>
        <authorList>
            <consortium name="DOE Joint Genome Institute"/>
            <consortium name="Mycorrhizal Genomics Consortium"/>
            <person name="Kohler A."/>
            <person name="Kuo A."/>
            <person name="Nagy L.G."/>
            <person name="Floudas D."/>
            <person name="Copeland A."/>
            <person name="Barry K.W."/>
            <person name="Cichocki N."/>
            <person name="Veneault-Fourrey C."/>
            <person name="LaButti K."/>
            <person name="Lindquist E.A."/>
            <person name="Lipzen A."/>
            <person name="Lundell T."/>
            <person name="Morin E."/>
            <person name="Murat C."/>
            <person name="Riley R."/>
            <person name="Ohm R."/>
            <person name="Sun H."/>
            <person name="Tunlid A."/>
            <person name="Henrissat B."/>
            <person name="Grigoriev I.V."/>
            <person name="Hibbett D.S."/>
            <person name="Martin F."/>
        </authorList>
    </citation>
    <scope>NUCLEOTIDE SEQUENCE [LARGE SCALE GENOMIC DNA]</scope>
    <source>
        <strain evidence="2">F 1598</strain>
    </source>
</reference>
<dbReference type="InParanoid" id="A0A0C3EWZ1"/>
<protein>
    <submittedName>
        <fullName evidence="1">Uncharacterized protein</fullName>
    </submittedName>
</protein>
<organism evidence="1 2">
    <name type="scientific">Piloderma croceum (strain F 1598)</name>
    <dbReference type="NCBI Taxonomy" id="765440"/>
    <lineage>
        <taxon>Eukaryota</taxon>
        <taxon>Fungi</taxon>
        <taxon>Dikarya</taxon>
        <taxon>Basidiomycota</taxon>
        <taxon>Agaricomycotina</taxon>
        <taxon>Agaricomycetes</taxon>
        <taxon>Agaricomycetidae</taxon>
        <taxon>Atheliales</taxon>
        <taxon>Atheliaceae</taxon>
        <taxon>Piloderma</taxon>
    </lineage>
</organism>
<gene>
    <name evidence="1" type="ORF">PILCRDRAFT_739924</name>
</gene>
<sequence>MIHLCVLCSRGDRGHVRIGVVDHRQSRGECPPTICKFFSRSSCHRDWRYRFGAQYSISICADTLLR</sequence>
<evidence type="ECO:0000313" key="1">
    <source>
        <dbReference type="EMBL" id="KIM72529.1"/>
    </source>
</evidence>
<evidence type="ECO:0000313" key="2">
    <source>
        <dbReference type="Proteomes" id="UP000054166"/>
    </source>
</evidence>